<dbReference type="Pfam" id="PF20428">
    <property type="entry name" value="Sey1_3HB"/>
    <property type="match status" value="1"/>
</dbReference>
<keyword evidence="1" id="KW-0812">Transmembrane</keyword>
<reference evidence="10" key="2">
    <citation type="submission" date="2018-10" db="UniProtKB">
        <authorList>
            <consortium name="EnsemblPlants"/>
        </authorList>
    </citation>
    <scope>IDENTIFICATION</scope>
</reference>
<dbReference type="STRING" id="4565.A0A3B5XSV1"/>
<dbReference type="GO" id="GO:0016320">
    <property type="term" value="P:endoplasmic reticulum membrane fusion"/>
    <property type="evidence" value="ECO:0000318"/>
    <property type="project" value="GO_Central"/>
</dbReference>
<dbReference type="InterPro" id="IPR027417">
    <property type="entry name" value="P-loop_NTPase"/>
</dbReference>
<dbReference type="PROSITE" id="PS51715">
    <property type="entry name" value="G_GB1_RHD3"/>
    <property type="match status" value="1"/>
</dbReference>
<keyword evidence="11" id="KW-1185">Reference proteome</keyword>
<evidence type="ECO:0000256" key="7">
    <source>
        <dbReference type="ARBA" id="ARBA00023136"/>
    </source>
</evidence>
<evidence type="ECO:0000256" key="6">
    <source>
        <dbReference type="ARBA" id="ARBA00023134"/>
    </source>
</evidence>
<evidence type="ECO:0000313" key="11">
    <source>
        <dbReference type="Proteomes" id="UP000019116"/>
    </source>
</evidence>
<evidence type="ECO:0000256" key="2">
    <source>
        <dbReference type="ARBA" id="ARBA00022741"/>
    </source>
</evidence>
<dbReference type="OrthoDB" id="1597724at2759"/>
<dbReference type="GO" id="GO:0003924">
    <property type="term" value="F:GTPase activity"/>
    <property type="evidence" value="ECO:0000318"/>
    <property type="project" value="GO_Central"/>
</dbReference>
<dbReference type="PANTHER" id="PTHR45923">
    <property type="entry name" value="PROTEIN SEY1"/>
    <property type="match status" value="1"/>
</dbReference>
<evidence type="ECO:0000256" key="5">
    <source>
        <dbReference type="ARBA" id="ARBA00022989"/>
    </source>
</evidence>
<sequence length="749" mass="85499">MQMEDHCFATQIIGWDGVLDIPKFDEFTKHVKLNDPYCVVSILGPQSSGKSTLLNHLFGTNFQEMNIEQRSQTTKGVWLAKAKNIGPCTLVMDLEGTDGMERADRDDTAFENQTALFALAVSDVVLINMSCKDIGREQGGSRPLLKTIFQVLMKLFDPRKKTMLFVIRDKSKTPFESLVSSLQTDILKIWECVPKPQDQRSTNINDFFNLQFESLSNYEHQEDSFKEEVSGLRSRFQKSIGHAGPSGNFPASDFSVSTKEMWKLIKEDKDLDLPSHKVMVARVRCWQIGSAKVSSFTADEEWKHCEEAVQNDCVPGFGKKISGLFLRCLSEYDKESIYYDEGVRTLERQQLVSRISQLVHPAYISLMKHFLNGTLKEFKESFHEALKIEEFRVAAHACAQSFLHKFRKGCEDATIQQVKWDPATFEDKLKHAIDAHVESVRVLKRKVADICGRSQGRLTRALAEPVKEFLRSARYNTWEVIKTLLVSETIAAAADLKNDLSDLELDDGTVKELLSRLRNHGRSLVESKAKEEAKTISIRMKDRLTILFNADMSRVRNGKVDIQAIAESARDECMMMLWIISTIWLDGDGDTFENFRSLLVLDKSCQLDPLASISRKKELILKAGTLISPDNCKFLWSQFMVHVDCIVTLVLHAETNFRNFGWGTKIHNERGTVRLNCVSPSWRLRFSPPWTSRDRRHDHVSPRFIVSTRPLQRAWSRAGRSPYAPVALSPQRLSYVAQHKRNDHFASTF</sequence>
<evidence type="ECO:0000256" key="8">
    <source>
        <dbReference type="PROSITE-ProRule" id="PRU01052"/>
    </source>
</evidence>
<proteinExistence type="inferred from homology"/>
<dbReference type="EnsemblPlants" id="TraesCS1A02G003200.1">
    <property type="protein sequence ID" value="TraesCS1A02G003200.1"/>
    <property type="gene ID" value="TraesCS1A02G003200"/>
</dbReference>
<dbReference type="Pfam" id="PF05879">
    <property type="entry name" value="RHD3_GTPase"/>
    <property type="match status" value="1"/>
</dbReference>
<dbReference type="InterPro" id="IPR008803">
    <property type="entry name" value="RHD3/Sey1"/>
</dbReference>
<protein>
    <recommendedName>
        <fullName evidence="9">GB1/RHD3-type G domain-containing protein</fullName>
    </recommendedName>
</protein>
<dbReference type="InterPro" id="IPR046758">
    <property type="entry name" value="Sey1/RHD3-like_3HB"/>
</dbReference>
<comment type="similarity">
    <text evidence="8">Belongs to the TRAFAC class dynamin-like GTPase superfamily. GB1/RHD3 GTPase family.</text>
</comment>
<dbReference type="SUPFAM" id="SSF52540">
    <property type="entry name" value="P-loop containing nucleoside triphosphate hydrolases"/>
    <property type="match status" value="1"/>
</dbReference>
<keyword evidence="4" id="KW-0256">Endoplasmic reticulum</keyword>
<keyword evidence="2" id="KW-0547">Nucleotide-binding</keyword>
<evidence type="ECO:0000259" key="9">
    <source>
        <dbReference type="PROSITE" id="PS51715"/>
    </source>
</evidence>
<dbReference type="Proteomes" id="UP000019116">
    <property type="component" value="Chromosome 1A"/>
</dbReference>
<dbReference type="Gramene" id="TraesCS1A02G003200.1">
    <property type="protein sequence ID" value="TraesCS1A02G003200.1"/>
    <property type="gene ID" value="TraesCS1A02G003200"/>
</dbReference>
<evidence type="ECO:0000256" key="4">
    <source>
        <dbReference type="ARBA" id="ARBA00022824"/>
    </source>
</evidence>
<keyword evidence="7" id="KW-0472">Membrane</keyword>
<keyword evidence="3" id="KW-0378">Hydrolase</keyword>
<accession>A0A3B5XSV1</accession>
<keyword evidence="5" id="KW-1133">Transmembrane helix</keyword>
<dbReference type="GO" id="GO:0005783">
    <property type="term" value="C:endoplasmic reticulum"/>
    <property type="evidence" value="ECO:0000318"/>
    <property type="project" value="GO_Central"/>
</dbReference>
<evidence type="ECO:0000256" key="3">
    <source>
        <dbReference type="ARBA" id="ARBA00022801"/>
    </source>
</evidence>
<feature type="domain" description="GB1/RHD3-type G" evidence="9">
    <location>
        <begin position="34"/>
        <end position="258"/>
    </location>
</feature>
<reference evidence="10" key="1">
    <citation type="submission" date="2018-08" db="EMBL/GenBank/DDBJ databases">
        <authorList>
            <person name="Rossello M."/>
        </authorList>
    </citation>
    <scope>NUCLEOTIDE SEQUENCE [LARGE SCALE GENOMIC DNA]</scope>
    <source>
        <strain evidence="10">cv. Chinese Spring</strain>
    </source>
</reference>
<keyword evidence="6" id="KW-0342">GTP-binding</keyword>
<dbReference type="PANTHER" id="PTHR45923:SF2">
    <property type="entry name" value="PROTEIN SEY1"/>
    <property type="match status" value="1"/>
</dbReference>
<evidence type="ECO:0000313" key="10">
    <source>
        <dbReference type="EnsemblPlants" id="TraesCS1A02G003200.1"/>
    </source>
</evidence>
<evidence type="ECO:0000256" key="1">
    <source>
        <dbReference type="ARBA" id="ARBA00022692"/>
    </source>
</evidence>
<dbReference type="GO" id="GO:0005525">
    <property type="term" value="F:GTP binding"/>
    <property type="evidence" value="ECO:0007669"/>
    <property type="project" value="UniProtKB-KW"/>
</dbReference>
<dbReference type="SMR" id="A0A3B5XSV1"/>
<dbReference type="Gramene" id="TraesCS1A03G0009800.1">
    <property type="protein sequence ID" value="TraesCS1A03G0009800.1.CDS"/>
    <property type="gene ID" value="TraesCS1A03G0009800"/>
</dbReference>
<name>A0A3B5XSV1_WHEAT</name>
<organism evidence="10">
    <name type="scientific">Triticum aestivum</name>
    <name type="common">Wheat</name>
    <dbReference type="NCBI Taxonomy" id="4565"/>
    <lineage>
        <taxon>Eukaryota</taxon>
        <taxon>Viridiplantae</taxon>
        <taxon>Streptophyta</taxon>
        <taxon>Embryophyta</taxon>
        <taxon>Tracheophyta</taxon>
        <taxon>Spermatophyta</taxon>
        <taxon>Magnoliopsida</taxon>
        <taxon>Liliopsida</taxon>
        <taxon>Poales</taxon>
        <taxon>Poaceae</taxon>
        <taxon>BOP clade</taxon>
        <taxon>Pooideae</taxon>
        <taxon>Triticodae</taxon>
        <taxon>Triticeae</taxon>
        <taxon>Triticinae</taxon>
        <taxon>Triticum</taxon>
    </lineage>
</organism>
<dbReference type="CDD" id="cd01851">
    <property type="entry name" value="GBP"/>
    <property type="match status" value="1"/>
</dbReference>
<dbReference type="AlphaFoldDB" id="A0A3B5XSV1"/>
<dbReference type="Gene3D" id="3.40.50.300">
    <property type="entry name" value="P-loop containing nucleotide triphosphate hydrolases"/>
    <property type="match status" value="1"/>
</dbReference>
<dbReference type="InterPro" id="IPR030386">
    <property type="entry name" value="G_GB1_RHD3_dom"/>
</dbReference>